<reference evidence="1 2" key="1">
    <citation type="submission" date="2018-03" db="EMBL/GenBank/DDBJ databases">
        <title>Draft Genome Sequences of the Obligatory Marine Myxobacteria Enhygromyxa salina SWB007.</title>
        <authorList>
            <person name="Poehlein A."/>
            <person name="Moghaddam J.A."/>
            <person name="Harms H."/>
            <person name="Alanjari M."/>
            <person name="Koenig G.M."/>
            <person name="Daniel R."/>
            <person name="Schaeberle T.F."/>
        </authorList>
    </citation>
    <scope>NUCLEOTIDE SEQUENCE [LARGE SCALE GENOMIC DNA]</scope>
    <source>
        <strain evidence="1 2">SWB007</strain>
    </source>
</reference>
<dbReference type="InterPro" id="IPR008775">
    <property type="entry name" value="Phytyl_CoA_dOase-like"/>
</dbReference>
<dbReference type="EMBL" id="PVNL01000118">
    <property type="protein sequence ID" value="PRQ00485.1"/>
    <property type="molecule type" value="Genomic_DNA"/>
</dbReference>
<keyword evidence="1" id="KW-0560">Oxidoreductase</keyword>
<name>A0A2S9Y5W9_9BACT</name>
<proteinExistence type="predicted"/>
<dbReference type="Proteomes" id="UP000238823">
    <property type="component" value="Unassembled WGS sequence"/>
</dbReference>
<sequence>MVSTDRWPIDESLDWREHYVRHGFCRIRGLIDPQVLAAARLEVATLVGDPRPLDAWNADRPGQRYEVYYHQQAPGLDALVEQPGLLDVLAGCFGELGFHLGPTDPSDPNRRRLALWVNPYDPDARPRLERRGHIDSGDPQRGLAVHVALAPTRPFGGNTTYVPGSHRIMHQWLREHPDPSFRGGTYPEVPREDPPWEFVAEAGDVVLTHHLVFHSANTACADDRSPRLAIRQEVYPVRPPSLTGTSPFERSLRF</sequence>
<dbReference type="Pfam" id="PF05721">
    <property type="entry name" value="PhyH"/>
    <property type="match status" value="1"/>
</dbReference>
<evidence type="ECO:0000313" key="1">
    <source>
        <dbReference type="EMBL" id="PRQ00485.1"/>
    </source>
</evidence>
<comment type="caution">
    <text evidence="1">The sequence shown here is derived from an EMBL/GenBank/DDBJ whole genome shotgun (WGS) entry which is preliminary data.</text>
</comment>
<dbReference type="SUPFAM" id="SSF51197">
    <property type="entry name" value="Clavaminate synthase-like"/>
    <property type="match status" value="1"/>
</dbReference>
<keyword evidence="1" id="KW-0223">Dioxygenase</keyword>
<protein>
    <submittedName>
        <fullName evidence="1">Phytanoyl-CoA dioxygenase PhyH</fullName>
    </submittedName>
</protein>
<accession>A0A2S9Y5W9</accession>
<organism evidence="1 2">
    <name type="scientific">Enhygromyxa salina</name>
    <dbReference type="NCBI Taxonomy" id="215803"/>
    <lineage>
        <taxon>Bacteria</taxon>
        <taxon>Pseudomonadati</taxon>
        <taxon>Myxococcota</taxon>
        <taxon>Polyangia</taxon>
        <taxon>Nannocystales</taxon>
        <taxon>Nannocystaceae</taxon>
        <taxon>Enhygromyxa</taxon>
    </lineage>
</organism>
<evidence type="ECO:0000313" key="2">
    <source>
        <dbReference type="Proteomes" id="UP000238823"/>
    </source>
</evidence>
<dbReference type="AlphaFoldDB" id="A0A2S9Y5W9"/>
<gene>
    <name evidence="1" type="ORF">ENSA7_59790</name>
</gene>
<dbReference type="GO" id="GO:0016706">
    <property type="term" value="F:2-oxoglutarate-dependent dioxygenase activity"/>
    <property type="evidence" value="ECO:0007669"/>
    <property type="project" value="UniProtKB-ARBA"/>
</dbReference>
<dbReference type="Gene3D" id="2.60.120.620">
    <property type="entry name" value="q2cbj1_9rhob like domain"/>
    <property type="match status" value="1"/>
</dbReference>